<protein>
    <submittedName>
        <fullName evidence="1">Uncharacterized protein</fullName>
    </submittedName>
</protein>
<dbReference type="InterPro" id="IPR037653">
    <property type="entry name" value="Cbp6"/>
</dbReference>
<dbReference type="GO" id="GO:0061671">
    <property type="term" value="C:Cbp3p-Cbp6 complex"/>
    <property type="evidence" value="ECO:0007669"/>
    <property type="project" value="InterPro"/>
</dbReference>
<dbReference type="Pfam" id="PF20180">
    <property type="entry name" value="UQCC2_CBP6"/>
    <property type="match status" value="1"/>
</dbReference>
<dbReference type="Proteomes" id="UP000283895">
    <property type="component" value="Unassembled WGS sequence"/>
</dbReference>
<evidence type="ECO:0000313" key="2">
    <source>
        <dbReference type="Proteomes" id="UP000283895"/>
    </source>
</evidence>
<reference evidence="1 2" key="1">
    <citation type="submission" date="2015-09" db="EMBL/GenBank/DDBJ databases">
        <title>Host preference determinants of Valsa canker pathogens revealed by comparative genomics.</title>
        <authorList>
            <person name="Yin Z."/>
            <person name="Huang L."/>
        </authorList>
    </citation>
    <scope>NUCLEOTIDE SEQUENCE [LARGE SCALE GENOMIC DNA]</scope>
    <source>
        <strain evidence="1 2">03-1</strain>
    </source>
</reference>
<sequence>MASKEALRKTYLAALQRWPKDPLRPECQLQGVLSKRLAESSKYPGQSQDNSNQAGQVNALVSLLSNRYTARYAVAGEDSRSGGMMTPRSNPTYYEDLMRDLEEVPTRTWAQRMGLKMKGMFRWQ</sequence>
<dbReference type="GO" id="GO:0043022">
    <property type="term" value="F:ribosome binding"/>
    <property type="evidence" value="ECO:0007669"/>
    <property type="project" value="InterPro"/>
</dbReference>
<proteinExistence type="predicted"/>
<dbReference type="EMBL" id="LKEA01000017">
    <property type="protein sequence ID" value="ROW02504.1"/>
    <property type="molecule type" value="Genomic_DNA"/>
</dbReference>
<dbReference type="OrthoDB" id="2107880at2759"/>
<name>A0A423WGL4_9PEZI</name>
<dbReference type="STRING" id="356882.A0A423WGL4"/>
<dbReference type="GO" id="GO:0034551">
    <property type="term" value="P:mitochondrial respiratory chain complex III assembly"/>
    <property type="evidence" value="ECO:0007669"/>
    <property type="project" value="TreeGrafter"/>
</dbReference>
<evidence type="ECO:0000313" key="1">
    <source>
        <dbReference type="EMBL" id="ROW02504.1"/>
    </source>
</evidence>
<comment type="caution">
    <text evidence="1">The sequence shown here is derived from an EMBL/GenBank/DDBJ whole genome shotgun (WGS) entry which is preliminary data.</text>
</comment>
<dbReference type="PANTHER" id="PTHR28250:SF1">
    <property type="entry name" value="CYTOCHROME B PRE-MRNA-PROCESSING PROTEIN 6"/>
    <property type="match status" value="1"/>
</dbReference>
<gene>
    <name evidence="1" type="ORF">VMCG_06022</name>
</gene>
<organism evidence="1 2">
    <name type="scientific">Cytospora schulzeri</name>
    <dbReference type="NCBI Taxonomy" id="448051"/>
    <lineage>
        <taxon>Eukaryota</taxon>
        <taxon>Fungi</taxon>
        <taxon>Dikarya</taxon>
        <taxon>Ascomycota</taxon>
        <taxon>Pezizomycotina</taxon>
        <taxon>Sordariomycetes</taxon>
        <taxon>Sordariomycetidae</taxon>
        <taxon>Diaporthales</taxon>
        <taxon>Cytosporaceae</taxon>
        <taxon>Cytospora</taxon>
    </lineage>
</organism>
<dbReference type="AlphaFoldDB" id="A0A423WGL4"/>
<dbReference type="PANTHER" id="PTHR28250">
    <property type="entry name" value="CYTOCHROME B PRE-MRNA-PROCESSING PROTEIN 6"/>
    <property type="match status" value="1"/>
</dbReference>
<keyword evidence="2" id="KW-1185">Reference proteome</keyword>
<accession>A0A423WGL4</accession>